<dbReference type="OrthoDB" id="43458at2759"/>
<dbReference type="InterPro" id="IPR037185">
    <property type="entry name" value="EmrE-like"/>
</dbReference>
<keyword evidence="5 6" id="KW-0472">Membrane</keyword>
<dbReference type="PANTHER" id="PTHR28668:SF1">
    <property type="entry name" value="TRANSMEMBRANE PROTEIN 234"/>
    <property type="match status" value="1"/>
</dbReference>
<dbReference type="InterPro" id="IPR018908">
    <property type="entry name" value="TMEM234"/>
</dbReference>
<dbReference type="AlphaFoldDB" id="A0A8W8NMD3"/>
<evidence type="ECO:0000256" key="2">
    <source>
        <dbReference type="ARBA" id="ARBA00005977"/>
    </source>
</evidence>
<keyword evidence="4 6" id="KW-1133">Transmembrane helix</keyword>
<reference evidence="7" key="1">
    <citation type="submission" date="2022-08" db="UniProtKB">
        <authorList>
            <consortium name="EnsemblMetazoa"/>
        </authorList>
    </citation>
    <scope>IDENTIFICATION</scope>
    <source>
        <strain evidence="7">05x7-T-G4-1.051#20</strain>
    </source>
</reference>
<accession>A0A8W8NMD3</accession>
<comment type="subcellular location">
    <subcellularLocation>
        <location evidence="1">Membrane</location>
        <topology evidence="1">Multi-pass membrane protein</topology>
    </subcellularLocation>
</comment>
<dbReference type="GO" id="GO:0016020">
    <property type="term" value="C:membrane"/>
    <property type="evidence" value="ECO:0007669"/>
    <property type="project" value="UniProtKB-SubCell"/>
</dbReference>
<dbReference type="SUPFAM" id="SSF103481">
    <property type="entry name" value="Multidrug resistance efflux transporter EmrE"/>
    <property type="match status" value="1"/>
</dbReference>
<feature type="transmembrane region" description="Helical" evidence="6">
    <location>
        <begin position="75"/>
        <end position="98"/>
    </location>
</feature>
<evidence type="ECO:0008006" key="9">
    <source>
        <dbReference type="Google" id="ProtNLM"/>
    </source>
</evidence>
<evidence type="ECO:0000313" key="7">
    <source>
        <dbReference type="EnsemblMetazoa" id="G801.4:cds"/>
    </source>
</evidence>
<name>A0A8W8NMD3_MAGGI</name>
<evidence type="ECO:0000313" key="8">
    <source>
        <dbReference type="Proteomes" id="UP000005408"/>
    </source>
</evidence>
<dbReference type="Proteomes" id="UP000005408">
    <property type="component" value="Unassembled WGS sequence"/>
</dbReference>
<dbReference type="EnsemblMetazoa" id="G801.4">
    <property type="protein sequence ID" value="G801.4:cds"/>
    <property type="gene ID" value="G801"/>
</dbReference>
<dbReference type="Gene3D" id="1.10.3730.20">
    <property type="match status" value="1"/>
</dbReference>
<feature type="transmembrane region" description="Helical" evidence="6">
    <location>
        <begin position="50"/>
        <end position="68"/>
    </location>
</feature>
<dbReference type="Pfam" id="PF10639">
    <property type="entry name" value="TMEM234"/>
    <property type="match status" value="1"/>
</dbReference>
<comment type="similarity">
    <text evidence="2">Belongs to the TMEM234 family.</text>
</comment>
<evidence type="ECO:0000256" key="1">
    <source>
        <dbReference type="ARBA" id="ARBA00004141"/>
    </source>
</evidence>
<keyword evidence="3 6" id="KW-0812">Transmembrane</keyword>
<proteinExistence type="inferred from homology"/>
<protein>
    <recommendedName>
        <fullName evidence="9">Transmembrane protein 234-like protein</fullName>
    </recommendedName>
</protein>
<evidence type="ECO:0000256" key="6">
    <source>
        <dbReference type="SAM" id="Phobius"/>
    </source>
</evidence>
<feature type="transmembrane region" description="Helical" evidence="6">
    <location>
        <begin position="104"/>
        <end position="122"/>
    </location>
</feature>
<organism evidence="7 8">
    <name type="scientific">Magallana gigas</name>
    <name type="common">Pacific oyster</name>
    <name type="synonym">Crassostrea gigas</name>
    <dbReference type="NCBI Taxonomy" id="29159"/>
    <lineage>
        <taxon>Eukaryota</taxon>
        <taxon>Metazoa</taxon>
        <taxon>Spiralia</taxon>
        <taxon>Lophotrochozoa</taxon>
        <taxon>Mollusca</taxon>
        <taxon>Bivalvia</taxon>
        <taxon>Autobranchia</taxon>
        <taxon>Pteriomorphia</taxon>
        <taxon>Ostreida</taxon>
        <taxon>Ostreoidea</taxon>
        <taxon>Ostreidae</taxon>
        <taxon>Magallana</taxon>
    </lineage>
</organism>
<dbReference type="OMA" id="LGEWYAE"/>
<keyword evidence="8" id="KW-1185">Reference proteome</keyword>
<evidence type="ECO:0000256" key="5">
    <source>
        <dbReference type="ARBA" id="ARBA00023136"/>
    </source>
</evidence>
<evidence type="ECO:0000256" key="4">
    <source>
        <dbReference type="ARBA" id="ARBA00022989"/>
    </source>
</evidence>
<evidence type="ECO:0000256" key="3">
    <source>
        <dbReference type="ARBA" id="ARBA00022692"/>
    </source>
</evidence>
<sequence>MSAGWFIVVAAMWGATNPFIKKGSSGIENVKEDGKVRQFLMELKFLITNWKYIMPFLVNQCGSVLYYLTLASAELSVAVPITNSLTFLFTIISGWFLGDKIRHWETYVGMLLVLAGVALCVSDKI</sequence>
<dbReference type="PANTHER" id="PTHR28668">
    <property type="entry name" value="TRANSMEMBRANE PROTEIN 234"/>
    <property type="match status" value="1"/>
</dbReference>